<sequence length="295" mass="33799">MKKYLKLLRVEQWVKNLFVFLPVFFSGKILELDLFGKSCMAFMVFSLTASCIYIINDYMDLEQDKKHPQKCYRPLASGAITKKTAILIGLFIGLLIGGCMLYISIANGMKIQRFNSAILAYFILNLFYTFKLKHVPIIDIFIISIGFVLRVLSGGFITGIGVSQWATLLTFLLALVLAIGKRRGELINENINGQTRKALGGYNVQFADIALSISCTLAIVCYVMFTLSPEVQYKFHPRVFYTVIFVVFAFLRYLQQTLVYNKTESPTKIIYKDHYIQVILLLWLVAFLLQIYFKE</sequence>
<dbReference type="PANTHER" id="PTHR42723:SF1">
    <property type="entry name" value="CHLOROPHYLL SYNTHASE, CHLOROPLASTIC"/>
    <property type="match status" value="1"/>
</dbReference>
<reference evidence="7 8" key="1">
    <citation type="submission" date="2019-11" db="EMBL/GenBank/DDBJ databases">
        <title>Characterization of Elizabethkingia argenteiflava sp. nov., isolated from inner surface of Soybean Pods.</title>
        <authorList>
            <person name="Mo S."/>
        </authorList>
    </citation>
    <scope>NUCLEOTIDE SEQUENCE [LARGE SCALE GENOMIC DNA]</scope>
    <source>
        <strain evidence="7 8">YB22</strain>
    </source>
</reference>
<dbReference type="Gene3D" id="1.10.357.140">
    <property type="entry name" value="UbiA prenyltransferase"/>
    <property type="match status" value="1"/>
</dbReference>
<keyword evidence="7" id="KW-0808">Transferase</keyword>
<keyword evidence="4 6" id="KW-1133">Transmembrane helix</keyword>
<keyword evidence="5 6" id="KW-0472">Membrane</keyword>
<evidence type="ECO:0000313" key="7">
    <source>
        <dbReference type="EMBL" id="NAW51054.1"/>
    </source>
</evidence>
<keyword evidence="8" id="KW-1185">Reference proteome</keyword>
<dbReference type="PANTHER" id="PTHR42723">
    <property type="entry name" value="CHLOROPHYLL SYNTHASE"/>
    <property type="match status" value="1"/>
</dbReference>
<keyword evidence="2" id="KW-1003">Cell membrane</keyword>
<dbReference type="NCBIfam" id="NF008977">
    <property type="entry name" value="PRK12324.1-2"/>
    <property type="match status" value="1"/>
</dbReference>
<organism evidence="7 8">
    <name type="scientific">Elizabethkingia argenteiflava</name>
    <dbReference type="NCBI Taxonomy" id="2681556"/>
    <lineage>
        <taxon>Bacteria</taxon>
        <taxon>Pseudomonadati</taxon>
        <taxon>Bacteroidota</taxon>
        <taxon>Flavobacteriia</taxon>
        <taxon>Flavobacteriales</taxon>
        <taxon>Weeksellaceae</taxon>
        <taxon>Elizabethkingia</taxon>
    </lineage>
</organism>
<dbReference type="GO" id="GO:0016765">
    <property type="term" value="F:transferase activity, transferring alkyl or aryl (other than methyl) groups"/>
    <property type="evidence" value="ECO:0007669"/>
    <property type="project" value="InterPro"/>
</dbReference>
<protein>
    <submittedName>
        <fullName evidence="7">Decaprenyl-phosphate phosphoribosyltransferase</fullName>
        <ecNumber evidence="7">2.4.2.45</ecNumber>
    </submittedName>
</protein>
<dbReference type="RefSeq" id="WP_166519341.1">
    <property type="nucleotide sequence ID" value="NZ_JAAABJ010000503.1"/>
</dbReference>
<dbReference type="Proteomes" id="UP000553459">
    <property type="component" value="Unassembled WGS sequence"/>
</dbReference>
<feature type="transmembrane region" description="Helical" evidence="6">
    <location>
        <begin position="163"/>
        <end position="180"/>
    </location>
</feature>
<gene>
    <name evidence="7" type="ORF">GNY06_06605</name>
</gene>
<comment type="caution">
    <text evidence="7">The sequence shown here is derived from an EMBL/GenBank/DDBJ whole genome shotgun (WGS) entry which is preliminary data.</text>
</comment>
<evidence type="ECO:0000256" key="2">
    <source>
        <dbReference type="ARBA" id="ARBA00022475"/>
    </source>
</evidence>
<name>A0A845PTB9_9FLAO</name>
<dbReference type="AlphaFoldDB" id="A0A845PTB9"/>
<evidence type="ECO:0000256" key="3">
    <source>
        <dbReference type="ARBA" id="ARBA00022692"/>
    </source>
</evidence>
<dbReference type="GO" id="GO:0016020">
    <property type="term" value="C:membrane"/>
    <property type="evidence" value="ECO:0007669"/>
    <property type="project" value="UniProtKB-SubCell"/>
</dbReference>
<dbReference type="CDD" id="cd13963">
    <property type="entry name" value="PT_UbiA_2"/>
    <property type="match status" value="1"/>
</dbReference>
<dbReference type="InterPro" id="IPR000537">
    <property type="entry name" value="UbiA_prenyltransferase"/>
</dbReference>
<feature type="transmembrane region" description="Helical" evidence="6">
    <location>
        <begin position="275"/>
        <end position="293"/>
    </location>
</feature>
<feature type="transmembrane region" description="Helical" evidence="6">
    <location>
        <begin position="237"/>
        <end position="254"/>
    </location>
</feature>
<dbReference type="GO" id="GO:0016757">
    <property type="term" value="F:glycosyltransferase activity"/>
    <property type="evidence" value="ECO:0007669"/>
    <property type="project" value="UniProtKB-KW"/>
</dbReference>
<dbReference type="Pfam" id="PF01040">
    <property type="entry name" value="UbiA"/>
    <property type="match status" value="1"/>
</dbReference>
<feature type="transmembrane region" description="Helical" evidence="6">
    <location>
        <begin position="201"/>
        <end position="225"/>
    </location>
</feature>
<feature type="transmembrane region" description="Helical" evidence="6">
    <location>
        <begin position="111"/>
        <end position="130"/>
    </location>
</feature>
<keyword evidence="7" id="KW-0328">Glycosyltransferase</keyword>
<evidence type="ECO:0000256" key="5">
    <source>
        <dbReference type="ARBA" id="ARBA00023136"/>
    </source>
</evidence>
<keyword evidence="3 6" id="KW-0812">Transmembrane</keyword>
<evidence type="ECO:0000256" key="1">
    <source>
        <dbReference type="ARBA" id="ARBA00004141"/>
    </source>
</evidence>
<dbReference type="InterPro" id="IPR044878">
    <property type="entry name" value="UbiA_sf"/>
</dbReference>
<evidence type="ECO:0000256" key="4">
    <source>
        <dbReference type="ARBA" id="ARBA00022989"/>
    </source>
</evidence>
<dbReference type="EMBL" id="JAAABJ010000503">
    <property type="protein sequence ID" value="NAW51054.1"/>
    <property type="molecule type" value="Genomic_DNA"/>
</dbReference>
<feature type="transmembrane region" description="Helical" evidence="6">
    <location>
        <begin position="35"/>
        <end position="56"/>
    </location>
</feature>
<dbReference type="InterPro" id="IPR050475">
    <property type="entry name" value="Prenyltransferase_related"/>
</dbReference>
<accession>A0A845PTB9</accession>
<proteinExistence type="predicted"/>
<evidence type="ECO:0000256" key="6">
    <source>
        <dbReference type="SAM" id="Phobius"/>
    </source>
</evidence>
<dbReference type="EC" id="2.4.2.45" evidence="7"/>
<comment type="subcellular location">
    <subcellularLocation>
        <location evidence="1">Membrane</location>
        <topology evidence="1">Multi-pass membrane protein</topology>
    </subcellularLocation>
</comment>
<feature type="transmembrane region" description="Helical" evidence="6">
    <location>
        <begin position="85"/>
        <end position="105"/>
    </location>
</feature>
<evidence type="ECO:0000313" key="8">
    <source>
        <dbReference type="Proteomes" id="UP000553459"/>
    </source>
</evidence>